<dbReference type="AlphaFoldDB" id="A0A7W8DI86"/>
<keyword evidence="1" id="KW-0472">Membrane</keyword>
<protein>
    <submittedName>
        <fullName evidence="2">Uncharacterized protein</fullName>
    </submittedName>
</protein>
<sequence length="149" mass="17121">MKRFTALRTAKIAAAIVAPLTVMTLYLNIAHDWWSDWRLYLLCVFLLICCTPDLCTDPATEDEAARANHLNFGTLIWSLTCWLFFSWVSDQPEAAAFFTSLKPRLKDWKLTTVMALLCLQLMRMGLRRALAFSMTDLYPHLRRAGKSET</sequence>
<gene>
    <name evidence="2" type="ORF">HNQ65_000175</name>
</gene>
<reference evidence="2 3" key="1">
    <citation type="submission" date="2020-08" db="EMBL/GenBank/DDBJ databases">
        <title>Genomic Encyclopedia of Type Strains, Phase IV (KMG-IV): sequencing the most valuable type-strain genomes for metagenomic binning, comparative biology and taxonomic classification.</title>
        <authorList>
            <person name="Goeker M."/>
        </authorList>
    </citation>
    <scope>NUCLEOTIDE SEQUENCE [LARGE SCALE GENOMIC DNA]</scope>
    <source>
        <strain evidence="2 3">DSM 12252</strain>
    </source>
</reference>
<evidence type="ECO:0000256" key="1">
    <source>
        <dbReference type="SAM" id="Phobius"/>
    </source>
</evidence>
<dbReference type="RefSeq" id="WP_184337441.1">
    <property type="nucleotide sequence ID" value="NZ_JACHIG010000001.1"/>
</dbReference>
<keyword evidence="1" id="KW-1133">Transmembrane helix</keyword>
<evidence type="ECO:0000313" key="3">
    <source>
        <dbReference type="Proteomes" id="UP000590740"/>
    </source>
</evidence>
<comment type="caution">
    <text evidence="2">The sequence shown here is derived from an EMBL/GenBank/DDBJ whole genome shotgun (WGS) entry which is preliminary data.</text>
</comment>
<keyword evidence="3" id="KW-1185">Reference proteome</keyword>
<keyword evidence="1" id="KW-0812">Transmembrane</keyword>
<feature type="transmembrane region" description="Helical" evidence="1">
    <location>
        <begin position="12"/>
        <end position="31"/>
    </location>
</feature>
<dbReference type="Proteomes" id="UP000590740">
    <property type="component" value="Unassembled WGS sequence"/>
</dbReference>
<name>A0A7W8DI86_9BACT</name>
<accession>A0A7W8DI86</accession>
<proteinExistence type="predicted"/>
<evidence type="ECO:0000313" key="2">
    <source>
        <dbReference type="EMBL" id="MBB5030621.1"/>
    </source>
</evidence>
<organism evidence="2 3">
    <name type="scientific">Prosthecobacter vanneervenii</name>
    <dbReference type="NCBI Taxonomy" id="48466"/>
    <lineage>
        <taxon>Bacteria</taxon>
        <taxon>Pseudomonadati</taxon>
        <taxon>Verrucomicrobiota</taxon>
        <taxon>Verrucomicrobiia</taxon>
        <taxon>Verrucomicrobiales</taxon>
        <taxon>Verrucomicrobiaceae</taxon>
        <taxon>Prosthecobacter</taxon>
    </lineage>
</organism>
<dbReference type="EMBL" id="JACHIG010000001">
    <property type="protein sequence ID" value="MBB5030621.1"/>
    <property type="molecule type" value="Genomic_DNA"/>
</dbReference>